<dbReference type="SUPFAM" id="SSF48264">
    <property type="entry name" value="Cytochrome P450"/>
    <property type="match status" value="1"/>
</dbReference>
<keyword evidence="2" id="KW-1185">Reference proteome</keyword>
<protein>
    <submittedName>
        <fullName evidence="1">Uncharacterized protein</fullName>
    </submittedName>
</protein>
<accession>A0AA39WZ73</accession>
<dbReference type="AlphaFoldDB" id="A0AA39WZ73"/>
<organism evidence="1 2">
    <name type="scientific">Immersiella caudata</name>
    <dbReference type="NCBI Taxonomy" id="314043"/>
    <lineage>
        <taxon>Eukaryota</taxon>
        <taxon>Fungi</taxon>
        <taxon>Dikarya</taxon>
        <taxon>Ascomycota</taxon>
        <taxon>Pezizomycotina</taxon>
        <taxon>Sordariomycetes</taxon>
        <taxon>Sordariomycetidae</taxon>
        <taxon>Sordariales</taxon>
        <taxon>Lasiosphaeriaceae</taxon>
        <taxon>Immersiella</taxon>
    </lineage>
</organism>
<dbReference type="Gene3D" id="1.10.630.10">
    <property type="entry name" value="Cytochrome P450"/>
    <property type="match status" value="1"/>
</dbReference>
<dbReference type="GO" id="GO:0020037">
    <property type="term" value="F:heme binding"/>
    <property type="evidence" value="ECO:0007669"/>
    <property type="project" value="InterPro"/>
</dbReference>
<dbReference type="GO" id="GO:0005506">
    <property type="term" value="F:iron ion binding"/>
    <property type="evidence" value="ECO:0007669"/>
    <property type="project" value="InterPro"/>
</dbReference>
<dbReference type="EMBL" id="JAULSU010000003">
    <property type="protein sequence ID" value="KAK0624347.1"/>
    <property type="molecule type" value="Genomic_DNA"/>
</dbReference>
<dbReference type="InterPro" id="IPR036396">
    <property type="entry name" value="Cyt_P450_sf"/>
</dbReference>
<evidence type="ECO:0000313" key="1">
    <source>
        <dbReference type="EMBL" id="KAK0624347.1"/>
    </source>
</evidence>
<proteinExistence type="predicted"/>
<dbReference type="GO" id="GO:0004497">
    <property type="term" value="F:monooxygenase activity"/>
    <property type="evidence" value="ECO:0007669"/>
    <property type="project" value="InterPro"/>
</dbReference>
<dbReference type="Proteomes" id="UP001175000">
    <property type="component" value="Unassembled WGS sequence"/>
</dbReference>
<evidence type="ECO:0000313" key="2">
    <source>
        <dbReference type="Proteomes" id="UP001175000"/>
    </source>
</evidence>
<name>A0AA39WZ73_9PEZI</name>
<dbReference type="GO" id="GO:0016705">
    <property type="term" value="F:oxidoreductase activity, acting on paired donors, with incorporation or reduction of molecular oxygen"/>
    <property type="evidence" value="ECO:0007669"/>
    <property type="project" value="InterPro"/>
</dbReference>
<sequence length="123" mass="14013">MAFDFENYSVVTLLGVEEHDKRKAKLLKSYEGRGGVDLEGVIDGQLEILVDLLRRKIRGEEKGLVDWSKAARWFAMDVSTVAVTGESWGDLTREEDRFGFFEIGDRLVPFMHCVAMWAGRRSV</sequence>
<feature type="non-terminal residue" evidence="1">
    <location>
        <position position="123"/>
    </location>
</feature>
<reference evidence="1" key="1">
    <citation type="submission" date="2023-06" db="EMBL/GenBank/DDBJ databases">
        <title>Genome-scale phylogeny and comparative genomics of the fungal order Sordariales.</title>
        <authorList>
            <consortium name="Lawrence Berkeley National Laboratory"/>
            <person name="Hensen N."/>
            <person name="Bonometti L."/>
            <person name="Westerberg I."/>
            <person name="Brannstrom I.O."/>
            <person name="Guillou S."/>
            <person name="Cros-Aarteil S."/>
            <person name="Calhoun S."/>
            <person name="Haridas S."/>
            <person name="Kuo A."/>
            <person name="Mondo S."/>
            <person name="Pangilinan J."/>
            <person name="Riley R."/>
            <person name="Labutti K."/>
            <person name="Andreopoulos B."/>
            <person name="Lipzen A."/>
            <person name="Chen C."/>
            <person name="Yanf M."/>
            <person name="Daum C."/>
            <person name="Ng V."/>
            <person name="Clum A."/>
            <person name="Steindorff A."/>
            <person name="Ohm R."/>
            <person name="Martin F."/>
            <person name="Silar P."/>
            <person name="Natvig D."/>
            <person name="Lalanne C."/>
            <person name="Gautier V."/>
            <person name="Ament-Velasquez S.L."/>
            <person name="Kruys A."/>
            <person name="Hutchinson M.I."/>
            <person name="Powell A.J."/>
            <person name="Barry K."/>
            <person name="Miller A.N."/>
            <person name="Grigoriev I.V."/>
            <person name="Debuchy R."/>
            <person name="Gladieux P."/>
            <person name="Thoren M.H."/>
            <person name="Johannesson H."/>
        </authorList>
    </citation>
    <scope>NUCLEOTIDE SEQUENCE</scope>
    <source>
        <strain evidence="1">CBS 606.72</strain>
    </source>
</reference>
<comment type="caution">
    <text evidence="1">The sequence shown here is derived from an EMBL/GenBank/DDBJ whole genome shotgun (WGS) entry which is preliminary data.</text>
</comment>
<gene>
    <name evidence="1" type="ORF">B0T14DRAFT_583793</name>
</gene>